<dbReference type="AlphaFoldDB" id="A0A839EJE2"/>
<keyword evidence="2" id="KW-1185">Reference proteome</keyword>
<evidence type="ECO:0000313" key="2">
    <source>
        <dbReference type="Proteomes" id="UP000549052"/>
    </source>
</evidence>
<name>A0A839EJE2_9HYPH</name>
<comment type="caution">
    <text evidence="1">The sequence shown here is derived from an EMBL/GenBank/DDBJ whole genome shotgun (WGS) entry which is preliminary data.</text>
</comment>
<dbReference type="Proteomes" id="UP000549052">
    <property type="component" value="Unassembled WGS sequence"/>
</dbReference>
<protein>
    <submittedName>
        <fullName evidence="1">Uncharacterized protein</fullName>
    </submittedName>
</protein>
<sequence>MTKYYIIGEAGTDDLWLINIEKNIIEKIDNTFEGPVIETIKKARKSGVTITKGINVAIVTNSRDGADVKMSVNDPGTEKL</sequence>
<evidence type="ECO:0000313" key="1">
    <source>
        <dbReference type="EMBL" id="MBA8878982.1"/>
    </source>
</evidence>
<reference evidence="1 2" key="1">
    <citation type="submission" date="2020-07" db="EMBL/GenBank/DDBJ databases">
        <title>Genomic Encyclopedia of Type Strains, Phase IV (KMG-V): Genome sequencing to study the core and pangenomes of soil and plant-associated prokaryotes.</title>
        <authorList>
            <person name="Whitman W."/>
        </authorList>
    </citation>
    <scope>NUCLEOTIDE SEQUENCE [LARGE SCALE GENOMIC DNA]</scope>
    <source>
        <strain evidence="1 2">AN3</strain>
    </source>
</reference>
<dbReference type="EMBL" id="JACGXN010000003">
    <property type="protein sequence ID" value="MBA8878982.1"/>
    <property type="molecule type" value="Genomic_DNA"/>
</dbReference>
<organism evidence="1 2">
    <name type="scientific">Phyllobacterium myrsinacearum</name>
    <dbReference type="NCBI Taxonomy" id="28101"/>
    <lineage>
        <taxon>Bacteria</taxon>
        <taxon>Pseudomonadati</taxon>
        <taxon>Pseudomonadota</taxon>
        <taxon>Alphaproteobacteria</taxon>
        <taxon>Hyphomicrobiales</taxon>
        <taxon>Phyllobacteriaceae</taxon>
        <taxon>Phyllobacterium</taxon>
    </lineage>
</organism>
<proteinExistence type="predicted"/>
<accession>A0A839EJE2</accession>
<dbReference type="RefSeq" id="WP_182549659.1">
    <property type="nucleotide sequence ID" value="NZ_JACGXN010000003.1"/>
</dbReference>
<gene>
    <name evidence="1" type="ORF">FHW16_002700</name>
</gene>